<dbReference type="InterPro" id="IPR005119">
    <property type="entry name" value="LysR_subst-bd"/>
</dbReference>
<dbReference type="Proteomes" id="UP000295565">
    <property type="component" value="Unassembled WGS sequence"/>
</dbReference>
<accession>A0A4R1JLE2</accession>
<dbReference type="EMBL" id="SMGD01000013">
    <property type="protein sequence ID" value="TCK51874.1"/>
    <property type="molecule type" value="Genomic_DNA"/>
</dbReference>
<evidence type="ECO:0000256" key="1">
    <source>
        <dbReference type="ARBA" id="ARBA00009437"/>
    </source>
</evidence>
<dbReference type="PANTHER" id="PTHR30537:SF1">
    <property type="entry name" value="HTH-TYPE TRANSCRIPTIONAL REGULATOR PGRR"/>
    <property type="match status" value="1"/>
</dbReference>
<dbReference type="Gene3D" id="1.10.10.10">
    <property type="entry name" value="Winged helix-like DNA-binding domain superfamily/Winged helix DNA-binding domain"/>
    <property type="match status" value="1"/>
</dbReference>
<dbReference type="PRINTS" id="PR00039">
    <property type="entry name" value="HTHLYSR"/>
</dbReference>
<evidence type="ECO:0000313" key="6">
    <source>
        <dbReference type="EMBL" id="TCK51874.1"/>
    </source>
</evidence>
<dbReference type="Pfam" id="PF03466">
    <property type="entry name" value="LysR_substrate"/>
    <property type="match status" value="1"/>
</dbReference>
<dbReference type="InterPro" id="IPR000847">
    <property type="entry name" value="LysR_HTH_N"/>
</dbReference>
<dbReference type="InterPro" id="IPR058163">
    <property type="entry name" value="LysR-type_TF_proteobact-type"/>
</dbReference>
<dbReference type="GO" id="GO:0043565">
    <property type="term" value="F:sequence-specific DNA binding"/>
    <property type="evidence" value="ECO:0007669"/>
    <property type="project" value="TreeGrafter"/>
</dbReference>
<dbReference type="RefSeq" id="WP_131912788.1">
    <property type="nucleotide sequence ID" value="NZ_OU594967.1"/>
</dbReference>
<sequence length="303" mass="34621">MINRDFTQLQAFIAIAEQGSFIKAAHQLRVTPPALSQMLKRLEQQLGTRLFNRTTRSVALTYSGEQLLLRLRPAMDELTQALNDTKMQAGQLSGTVKIHSANMAVETLLTPLLGEFYANYPDIKLDITAEDVVVDIVRDGFDVGITLAENVQRDMVAYPLSKPLKMVVAATPQYLERYGTPTQPSDLMNHRCLNWRYLQDKVIYRWEFFDQNHWFSLPVDGPLVTTSRQMALQAALQHLGIVFWTQDQLSPWLKSGKLIAFLSDYCPEFAGWQLYYPPQHSTSSSLRAFIDFMRRSYPLKAKP</sequence>
<comment type="similarity">
    <text evidence="1">Belongs to the LysR transcriptional regulatory family.</text>
</comment>
<dbReference type="PROSITE" id="PS50931">
    <property type="entry name" value="HTH_LYSR"/>
    <property type="match status" value="1"/>
</dbReference>
<proteinExistence type="inferred from homology"/>
<organism evidence="6 7">
    <name type="scientific">Celerinatantimonas diazotrophica</name>
    <dbReference type="NCBI Taxonomy" id="412034"/>
    <lineage>
        <taxon>Bacteria</taxon>
        <taxon>Pseudomonadati</taxon>
        <taxon>Pseudomonadota</taxon>
        <taxon>Gammaproteobacteria</taxon>
        <taxon>Celerinatantimonadaceae</taxon>
        <taxon>Celerinatantimonas</taxon>
    </lineage>
</organism>
<protein>
    <submittedName>
        <fullName evidence="6">LysR family transcriptional regulator</fullName>
    </submittedName>
</protein>
<dbReference type="AlphaFoldDB" id="A0A4R1JLE2"/>
<dbReference type="InterPro" id="IPR036388">
    <property type="entry name" value="WH-like_DNA-bd_sf"/>
</dbReference>
<dbReference type="OrthoDB" id="9813056at2"/>
<keyword evidence="3" id="KW-0238">DNA-binding</keyword>
<dbReference type="SUPFAM" id="SSF53850">
    <property type="entry name" value="Periplasmic binding protein-like II"/>
    <property type="match status" value="1"/>
</dbReference>
<keyword evidence="4" id="KW-0804">Transcription</keyword>
<evidence type="ECO:0000256" key="2">
    <source>
        <dbReference type="ARBA" id="ARBA00023015"/>
    </source>
</evidence>
<evidence type="ECO:0000313" key="7">
    <source>
        <dbReference type="Proteomes" id="UP000295565"/>
    </source>
</evidence>
<feature type="domain" description="HTH lysR-type" evidence="5">
    <location>
        <begin position="4"/>
        <end position="61"/>
    </location>
</feature>
<evidence type="ECO:0000259" key="5">
    <source>
        <dbReference type="PROSITE" id="PS50931"/>
    </source>
</evidence>
<evidence type="ECO:0000256" key="4">
    <source>
        <dbReference type="ARBA" id="ARBA00023163"/>
    </source>
</evidence>
<dbReference type="GO" id="GO:0006351">
    <property type="term" value="P:DNA-templated transcription"/>
    <property type="evidence" value="ECO:0007669"/>
    <property type="project" value="TreeGrafter"/>
</dbReference>
<dbReference type="PANTHER" id="PTHR30537">
    <property type="entry name" value="HTH-TYPE TRANSCRIPTIONAL REGULATOR"/>
    <property type="match status" value="1"/>
</dbReference>
<keyword evidence="2" id="KW-0805">Transcription regulation</keyword>
<gene>
    <name evidence="6" type="ORF">EV690_1955</name>
</gene>
<name>A0A4R1JLE2_9GAMM</name>
<evidence type="ECO:0000256" key="3">
    <source>
        <dbReference type="ARBA" id="ARBA00023125"/>
    </source>
</evidence>
<dbReference type="GO" id="GO:0003700">
    <property type="term" value="F:DNA-binding transcription factor activity"/>
    <property type="evidence" value="ECO:0007669"/>
    <property type="project" value="InterPro"/>
</dbReference>
<dbReference type="SUPFAM" id="SSF46785">
    <property type="entry name" value="Winged helix' DNA-binding domain"/>
    <property type="match status" value="1"/>
</dbReference>
<keyword evidence="7" id="KW-1185">Reference proteome</keyword>
<dbReference type="InterPro" id="IPR036390">
    <property type="entry name" value="WH_DNA-bd_sf"/>
</dbReference>
<dbReference type="FunFam" id="1.10.10.10:FF:000001">
    <property type="entry name" value="LysR family transcriptional regulator"/>
    <property type="match status" value="1"/>
</dbReference>
<comment type="caution">
    <text evidence="6">The sequence shown here is derived from an EMBL/GenBank/DDBJ whole genome shotgun (WGS) entry which is preliminary data.</text>
</comment>
<dbReference type="Gene3D" id="3.40.190.290">
    <property type="match status" value="1"/>
</dbReference>
<reference evidence="6 7" key="1">
    <citation type="submission" date="2019-03" db="EMBL/GenBank/DDBJ databases">
        <title>Genomic Encyclopedia of Type Strains, Phase IV (KMG-IV): sequencing the most valuable type-strain genomes for metagenomic binning, comparative biology and taxonomic classification.</title>
        <authorList>
            <person name="Goeker M."/>
        </authorList>
    </citation>
    <scope>NUCLEOTIDE SEQUENCE [LARGE SCALE GENOMIC DNA]</scope>
    <source>
        <strain evidence="6 7">DSM 18577</strain>
    </source>
</reference>
<dbReference type="Pfam" id="PF00126">
    <property type="entry name" value="HTH_1"/>
    <property type="match status" value="1"/>
</dbReference>